<dbReference type="AlphaFoldDB" id="J3LTD1"/>
<dbReference type="Proteomes" id="UP000006038">
    <property type="component" value="Chromosome 3"/>
</dbReference>
<dbReference type="HOGENOM" id="CLU_3035581_0_0_1"/>
<sequence>MGDIRKVLPALGQPSLRGCVVLLFEPLATVIWYCYIGDTGTQLLDPFMDGMMRST</sequence>
<dbReference type="Gramene" id="OB03G43070.1">
    <property type="protein sequence ID" value="OB03G43070.1"/>
    <property type="gene ID" value="OB03G43070"/>
</dbReference>
<organism evidence="1">
    <name type="scientific">Oryza brachyantha</name>
    <name type="common">malo sina</name>
    <dbReference type="NCBI Taxonomy" id="4533"/>
    <lineage>
        <taxon>Eukaryota</taxon>
        <taxon>Viridiplantae</taxon>
        <taxon>Streptophyta</taxon>
        <taxon>Embryophyta</taxon>
        <taxon>Tracheophyta</taxon>
        <taxon>Spermatophyta</taxon>
        <taxon>Magnoliopsida</taxon>
        <taxon>Liliopsida</taxon>
        <taxon>Poales</taxon>
        <taxon>Poaceae</taxon>
        <taxon>BOP clade</taxon>
        <taxon>Oryzoideae</taxon>
        <taxon>Oryzeae</taxon>
        <taxon>Oryzinae</taxon>
        <taxon>Oryza</taxon>
    </lineage>
</organism>
<name>J3LTD1_ORYBR</name>
<dbReference type="EnsemblPlants" id="OB03G43070.1">
    <property type="protein sequence ID" value="OB03G43070.1"/>
    <property type="gene ID" value="OB03G43070"/>
</dbReference>
<accession>J3LTD1</accession>
<evidence type="ECO:0000313" key="2">
    <source>
        <dbReference type="Proteomes" id="UP000006038"/>
    </source>
</evidence>
<evidence type="ECO:0000313" key="1">
    <source>
        <dbReference type="EnsemblPlants" id="OB03G43070.1"/>
    </source>
</evidence>
<reference evidence="1" key="1">
    <citation type="journal article" date="2013" name="Nat. Commun.">
        <title>Whole-genome sequencing of Oryza brachyantha reveals mechanisms underlying Oryza genome evolution.</title>
        <authorList>
            <person name="Chen J."/>
            <person name="Huang Q."/>
            <person name="Gao D."/>
            <person name="Wang J."/>
            <person name="Lang Y."/>
            <person name="Liu T."/>
            <person name="Li B."/>
            <person name="Bai Z."/>
            <person name="Luis Goicoechea J."/>
            <person name="Liang C."/>
            <person name="Chen C."/>
            <person name="Zhang W."/>
            <person name="Sun S."/>
            <person name="Liao Y."/>
            <person name="Zhang X."/>
            <person name="Yang L."/>
            <person name="Song C."/>
            <person name="Wang M."/>
            <person name="Shi J."/>
            <person name="Liu G."/>
            <person name="Liu J."/>
            <person name="Zhou H."/>
            <person name="Zhou W."/>
            <person name="Yu Q."/>
            <person name="An N."/>
            <person name="Chen Y."/>
            <person name="Cai Q."/>
            <person name="Wang B."/>
            <person name="Liu B."/>
            <person name="Min J."/>
            <person name="Huang Y."/>
            <person name="Wu H."/>
            <person name="Li Z."/>
            <person name="Zhang Y."/>
            <person name="Yin Y."/>
            <person name="Song W."/>
            <person name="Jiang J."/>
            <person name="Jackson S.A."/>
            <person name="Wing R.A."/>
            <person name="Wang J."/>
            <person name="Chen M."/>
        </authorList>
    </citation>
    <scope>NUCLEOTIDE SEQUENCE [LARGE SCALE GENOMIC DNA]</scope>
    <source>
        <strain evidence="1">cv. IRGC 101232</strain>
    </source>
</reference>
<keyword evidence="2" id="KW-1185">Reference proteome</keyword>
<reference evidence="1" key="2">
    <citation type="submission" date="2013-04" db="UniProtKB">
        <authorList>
            <consortium name="EnsemblPlants"/>
        </authorList>
    </citation>
    <scope>IDENTIFICATION</scope>
</reference>
<protein>
    <submittedName>
        <fullName evidence="1">Uncharacterized protein</fullName>
    </submittedName>
</protein>
<proteinExistence type="predicted"/>